<dbReference type="PANTHER" id="PTHR42928">
    <property type="entry name" value="TRICARBOXYLATE-BINDING PROTEIN"/>
    <property type="match status" value="1"/>
</dbReference>
<dbReference type="SUPFAM" id="SSF53850">
    <property type="entry name" value="Periplasmic binding protein-like II"/>
    <property type="match status" value="1"/>
</dbReference>
<dbReference type="Gene3D" id="3.40.190.150">
    <property type="entry name" value="Bordetella uptake gene, domain 1"/>
    <property type="match status" value="1"/>
</dbReference>
<dbReference type="AlphaFoldDB" id="A0A484Q6G3"/>
<evidence type="ECO:0000313" key="2">
    <source>
        <dbReference type="EMBL" id="VFR61260.1"/>
    </source>
</evidence>
<dbReference type="PIRSF" id="PIRSF017082">
    <property type="entry name" value="YflP"/>
    <property type="match status" value="1"/>
</dbReference>
<dbReference type="InterPro" id="IPR005064">
    <property type="entry name" value="BUG"/>
</dbReference>
<evidence type="ECO:0000313" key="1">
    <source>
        <dbReference type="EMBL" id="VFR32409.1"/>
    </source>
</evidence>
<dbReference type="Gene3D" id="3.40.190.10">
    <property type="entry name" value="Periplasmic binding protein-like II"/>
    <property type="match status" value="1"/>
</dbReference>
<reference evidence="1" key="1">
    <citation type="submission" date="2019-03" db="EMBL/GenBank/DDBJ databases">
        <authorList>
            <person name="Danneels B."/>
        </authorList>
    </citation>
    <scope>NUCLEOTIDE SEQUENCE</scope>
</reference>
<accession>A0A484Q6G3</accession>
<dbReference type="EMBL" id="CAADIF010000005">
    <property type="protein sequence ID" value="VFR61260.1"/>
    <property type="molecule type" value="Genomic_DNA"/>
</dbReference>
<organism evidence="1">
    <name type="scientific">plant metagenome</name>
    <dbReference type="NCBI Taxonomy" id="1297885"/>
    <lineage>
        <taxon>unclassified sequences</taxon>
        <taxon>metagenomes</taxon>
        <taxon>organismal metagenomes</taxon>
    </lineage>
</organism>
<dbReference type="Pfam" id="PF03401">
    <property type="entry name" value="TctC"/>
    <property type="match status" value="1"/>
</dbReference>
<proteinExistence type="predicted"/>
<protein>
    <submittedName>
        <fullName evidence="1">Tricarboxylate transport protein TctC</fullName>
    </submittedName>
</protein>
<dbReference type="InterPro" id="IPR042100">
    <property type="entry name" value="Bug_dom1"/>
</dbReference>
<dbReference type="PANTHER" id="PTHR42928:SF5">
    <property type="entry name" value="BLR1237 PROTEIN"/>
    <property type="match status" value="1"/>
</dbReference>
<dbReference type="EMBL" id="CAADIA010000006">
    <property type="protein sequence ID" value="VFR32409.1"/>
    <property type="molecule type" value="Genomic_DNA"/>
</dbReference>
<gene>
    <name evidence="1" type="ORF">ANK1_4159</name>
    <name evidence="2" type="ORF">ANK2_4160</name>
</gene>
<sequence>MLRNIGERLARKWSQPVIVENRPGGSGFIATGVFRQASPDGHDLIQLDSNHTTTHPHTYSKLPYNVERDFTPISMLLRTPFFVAVAADSPFKTVDDIIAAARPRPDAVTYGSWFNGSPGHIGTLRLLAQKGVQMVHVPFRDFGALYQAVANKEVDWALASAASGGAMERAGRIRFLVLAAPKRDPLYPNVPTTAEIPSLRGFEVDAWAGLFGPKAMPLAVRDQIAADVAAALTLPEVVEQYRVLGYEIPTLTPAAFEETIRRETLQWGETIRAANLKLD</sequence>
<name>A0A484Q6G3_9ZZZZ</name>
<dbReference type="CDD" id="cd07012">
    <property type="entry name" value="PBP2_Bug_TTT"/>
    <property type="match status" value="1"/>
</dbReference>